<dbReference type="Gene3D" id="3.40.50.720">
    <property type="entry name" value="NAD(P)-binding Rossmann-like Domain"/>
    <property type="match status" value="1"/>
</dbReference>
<accession>A0A1I1PAJ5</accession>
<proteinExistence type="predicted"/>
<sequence length="106" mass="11646">MAADLQDAAATTVALKGVNPDAVFITTWLRQDSEKENIRVNSTMVRNLLEGVLRATSTRHVALVTGLKPYLGPFESYGQGVLPRRLQLELDVEPDSRLVRPYPGAV</sequence>
<evidence type="ECO:0000313" key="1">
    <source>
        <dbReference type="EMBL" id="SFD06736.1"/>
    </source>
</evidence>
<name>A0A1I1PAJ5_9HYPH</name>
<dbReference type="AlphaFoldDB" id="A0A1I1PAJ5"/>
<evidence type="ECO:0000313" key="2">
    <source>
        <dbReference type="Proteomes" id="UP000182258"/>
    </source>
</evidence>
<protein>
    <submittedName>
        <fullName evidence="1">Uncharacterized protein</fullName>
    </submittedName>
</protein>
<reference evidence="1 2" key="1">
    <citation type="submission" date="2016-10" db="EMBL/GenBank/DDBJ databases">
        <authorList>
            <person name="de Groot N.N."/>
        </authorList>
    </citation>
    <scope>NUCLEOTIDE SEQUENCE [LARGE SCALE GENOMIC DNA]</scope>
    <source>
        <strain evidence="1 2">CGMCC 1.10210</strain>
    </source>
</reference>
<dbReference type="STRING" id="728005.SAMN04488059_11971"/>
<dbReference type="Proteomes" id="UP000182258">
    <property type="component" value="Unassembled WGS sequence"/>
</dbReference>
<dbReference type="EMBL" id="FOMB01000019">
    <property type="protein sequence ID" value="SFD06736.1"/>
    <property type="molecule type" value="Genomic_DNA"/>
</dbReference>
<organism evidence="1 2">
    <name type="scientific">Devosia psychrophila</name>
    <dbReference type="NCBI Taxonomy" id="728005"/>
    <lineage>
        <taxon>Bacteria</taxon>
        <taxon>Pseudomonadati</taxon>
        <taxon>Pseudomonadota</taxon>
        <taxon>Alphaproteobacteria</taxon>
        <taxon>Hyphomicrobiales</taxon>
        <taxon>Devosiaceae</taxon>
        <taxon>Devosia</taxon>
    </lineage>
</organism>
<dbReference type="PANTHER" id="PTHR32487:SF0">
    <property type="entry name" value="3-OXO-DELTA(4,5)-STEROID 5-BETA-REDUCTASE"/>
    <property type="match status" value="1"/>
</dbReference>
<dbReference type="PANTHER" id="PTHR32487">
    <property type="entry name" value="3-OXO-DELTA(4,5)-STEROID 5-BETA-REDUCTASE"/>
    <property type="match status" value="1"/>
</dbReference>
<gene>
    <name evidence="1" type="ORF">SAMN04488059_11971</name>
</gene>